<dbReference type="SUPFAM" id="SSF46955">
    <property type="entry name" value="Putative DNA-binding domain"/>
    <property type="match status" value="1"/>
</dbReference>
<dbReference type="InterPro" id="IPR047057">
    <property type="entry name" value="MerR_fam"/>
</dbReference>
<dbReference type="EMBL" id="JASTZU010000058">
    <property type="protein sequence ID" value="MDL4842522.1"/>
    <property type="molecule type" value="Genomic_DNA"/>
</dbReference>
<dbReference type="Gene3D" id="1.10.1660.10">
    <property type="match status" value="1"/>
</dbReference>
<protein>
    <submittedName>
        <fullName evidence="3">MerR family transcriptional regulator</fullName>
    </submittedName>
</protein>
<sequence>MLRIGELAEISNVSRRTIDYYTKIGLLKCKRSTSNYRYYSEESVEELKFIEQCKIMNLTLDEIKQKQSLMDSNQMDRDTFLTQVNLISNKIDFFQNEIKAVYANAENLDEKERAKILDKLNPKTVALIQSLVMLTT</sequence>
<evidence type="ECO:0000256" key="1">
    <source>
        <dbReference type="ARBA" id="ARBA00023125"/>
    </source>
</evidence>
<evidence type="ECO:0000313" key="3">
    <source>
        <dbReference type="EMBL" id="MDL4842522.1"/>
    </source>
</evidence>
<name>A0ABT7L9I8_9BACI</name>
<dbReference type="InterPro" id="IPR009061">
    <property type="entry name" value="DNA-bd_dom_put_sf"/>
</dbReference>
<proteinExistence type="predicted"/>
<dbReference type="RefSeq" id="WP_285933793.1">
    <property type="nucleotide sequence ID" value="NZ_JASTZU010000058.1"/>
</dbReference>
<organism evidence="3 4">
    <name type="scientific">Aquibacillus rhizosphaerae</name>
    <dbReference type="NCBI Taxonomy" id="3051431"/>
    <lineage>
        <taxon>Bacteria</taxon>
        <taxon>Bacillati</taxon>
        <taxon>Bacillota</taxon>
        <taxon>Bacilli</taxon>
        <taxon>Bacillales</taxon>
        <taxon>Bacillaceae</taxon>
        <taxon>Aquibacillus</taxon>
    </lineage>
</organism>
<dbReference type="Pfam" id="PF13411">
    <property type="entry name" value="MerR_1"/>
    <property type="match status" value="1"/>
</dbReference>
<comment type="caution">
    <text evidence="3">The sequence shown here is derived from an EMBL/GenBank/DDBJ whole genome shotgun (WGS) entry which is preliminary data.</text>
</comment>
<dbReference type="PRINTS" id="PR00040">
    <property type="entry name" value="HTHMERR"/>
</dbReference>
<feature type="domain" description="HTH merR-type" evidence="2">
    <location>
        <begin position="1"/>
        <end position="69"/>
    </location>
</feature>
<evidence type="ECO:0000313" key="4">
    <source>
        <dbReference type="Proteomes" id="UP001235343"/>
    </source>
</evidence>
<dbReference type="PANTHER" id="PTHR30204">
    <property type="entry name" value="REDOX-CYCLING DRUG-SENSING TRANSCRIPTIONAL ACTIVATOR SOXR"/>
    <property type="match status" value="1"/>
</dbReference>
<dbReference type="PANTHER" id="PTHR30204:SF95">
    <property type="entry name" value="HTH-TYPE TRANSCRIPTIONAL REGULATOR CUER"/>
    <property type="match status" value="1"/>
</dbReference>
<accession>A0ABT7L9I8</accession>
<reference evidence="3 4" key="1">
    <citation type="submission" date="2023-06" db="EMBL/GenBank/DDBJ databases">
        <title>Aquibacillus rhizosphaerae LR5S19.</title>
        <authorList>
            <person name="Sun J.-Q."/>
        </authorList>
    </citation>
    <scope>NUCLEOTIDE SEQUENCE [LARGE SCALE GENOMIC DNA]</scope>
    <source>
        <strain evidence="3 4">LR5S19</strain>
    </source>
</reference>
<keyword evidence="4" id="KW-1185">Reference proteome</keyword>
<dbReference type="InterPro" id="IPR000551">
    <property type="entry name" value="MerR-type_HTH_dom"/>
</dbReference>
<keyword evidence="1" id="KW-0238">DNA-binding</keyword>
<gene>
    <name evidence="3" type="ORF">QQS35_18980</name>
</gene>
<dbReference type="SMART" id="SM00422">
    <property type="entry name" value="HTH_MERR"/>
    <property type="match status" value="1"/>
</dbReference>
<dbReference type="Proteomes" id="UP001235343">
    <property type="component" value="Unassembled WGS sequence"/>
</dbReference>
<dbReference type="PROSITE" id="PS50937">
    <property type="entry name" value="HTH_MERR_2"/>
    <property type="match status" value="1"/>
</dbReference>
<evidence type="ECO:0000259" key="2">
    <source>
        <dbReference type="PROSITE" id="PS50937"/>
    </source>
</evidence>